<evidence type="ECO:0000259" key="8">
    <source>
        <dbReference type="Pfam" id="PF02706"/>
    </source>
</evidence>
<evidence type="ECO:0000256" key="2">
    <source>
        <dbReference type="ARBA" id="ARBA00022475"/>
    </source>
</evidence>
<sequence length="443" mass="49947">MFILSSHLDKRSNNKVRFLTTYHNPKAQKPGPEIDLFELAHSFWQQKKLIAATAALAGFMALGYALWAQPVYQTSSLLRPVAINELDALNRSEVYKLPPEDALLKVGSALESYDTRLNYFRTHQDLFKPLERQGISLEQSFELFNRDAIKLTLPEPNKAGALTSSIKLELTYPGMVNGVEILNGFVEYAINNQREQISADLKVIINNRLRELEAKINAARSSYRSEKEGEIATLVEADTRKRAELEDELQALRLELKIERDARVAQLSEAISIARSLGYTHPTTPMSIADSVQGSSSRQMRTEITSQTMPLYFMGTQVLEAERAALLKRTNDDFTDERIAKTTKKLKLLEVNRRVEMLVNRTNEDLYLKYIEPLRAEAVRLGSLNTDMSRLGLASIDRMAQTPTDPIKPKKALIVVLGVLVGLLVGLCIATARYLINRRKQAL</sequence>
<evidence type="ECO:0000256" key="1">
    <source>
        <dbReference type="ARBA" id="ARBA00004651"/>
    </source>
</evidence>
<evidence type="ECO:0000256" key="6">
    <source>
        <dbReference type="SAM" id="Coils"/>
    </source>
</evidence>
<gene>
    <name evidence="10" type="ORF">SAMN04489800_3345</name>
</gene>
<dbReference type="SUPFAM" id="SSF160355">
    <property type="entry name" value="Bacterial polysaccharide co-polymerase-like"/>
    <property type="match status" value="2"/>
</dbReference>
<dbReference type="InterPro" id="IPR003856">
    <property type="entry name" value="LPS_length_determ_N"/>
</dbReference>
<name>A0A1H5NCC8_PSEDM</name>
<organism evidence="10 11">
    <name type="scientific">Pseudomonas deceptionensis</name>
    <dbReference type="NCBI Taxonomy" id="882211"/>
    <lineage>
        <taxon>Bacteria</taxon>
        <taxon>Pseudomonadati</taxon>
        <taxon>Pseudomonadota</taxon>
        <taxon>Gammaproteobacteria</taxon>
        <taxon>Pseudomonadales</taxon>
        <taxon>Pseudomonadaceae</taxon>
        <taxon>Pseudomonas</taxon>
    </lineage>
</organism>
<feature type="transmembrane region" description="Helical" evidence="7">
    <location>
        <begin position="412"/>
        <end position="436"/>
    </location>
</feature>
<dbReference type="Gene3D" id="3.30.1890.10">
    <property type="entry name" value="FepE-like"/>
    <property type="match status" value="2"/>
</dbReference>
<dbReference type="Proteomes" id="UP000183613">
    <property type="component" value="Unassembled WGS sequence"/>
</dbReference>
<dbReference type="AlphaFoldDB" id="A0A1H5NCC8"/>
<evidence type="ECO:0000256" key="3">
    <source>
        <dbReference type="ARBA" id="ARBA00022692"/>
    </source>
</evidence>
<dbReference type="GO" id="GO:0004713">
    <property type="term" value="F:protein tyrosine kinase activity"/>
    <property type="evidence" value="ECO:0007669"/>
    <property type="project" value="TreeGrafter"/>
</dbReference>
<evidence type="ECO:0000256" key="4">
    <source>
        <dbReference type="ARBA" id="ARBA00022989"/>
    </source>
</evidence>
<dbReference type="InterPro" id="IPR050445">
    <property type="entry name" value="Bact_polysacc_biosynth/exp"/>
</dbReference>
<dbReference type="PANTHER" id="PTHR32309">
    <property type="entry name" value="TYROSINE-PROTEIN KINASE"/>
    <property type="match status" value="1"/>
</dbReference>
<protein>
    <submittedName>
        <fullName evidence="10">LPS O-antigen chain length determinant protein, WzzB/FepE family</fullName>
    </submittedName>
</protein>
<feature type="coiled-coil region" evidence="6">
    <location>
        <begin position="202"/>
        <end position="262"/>
    </location>
</feature>
<evidence type="ECO:0000313" key="11">
    <source>
        <dbReference type="Proteomes" id="UP000183613"/>
    </source>
</evidence>
<keyword evidence="3 7" id="KW-0812">Transmembrane</keyword>
<comment type="subcellular location">
    <subcellularLocation>
        <location evidence="1">Cell membrane</location>
        <topology evidence="1">Multi-pass membrane protein</topology>
    </subcellularLocation>
</comment>
<feature type="domain" description="Polysaccharide chain length determinant N-terminal" evidence="8">
    <location>
        <begin position="33"/>
        <end position="95"/>
    </location>
</feature>
<keyword evidence="2" id="KW-1003">Cell membrane</keyword>
<reference evidence="10" key="1">
    <citation type="submission" date="2016-10" db="EMBL/GenBank/DDBJ databases">
        <authorList>
            <person name="Varghese N."/>
            <person name="Submissions S."/>
        </authorList>
    </citation>
    <scope>NUCLEOTIDE SEQUENCE [LARGE SCALE GENOMIC DNA]</scope>
    <source>
        <strain evidence="10">LMG 25555</strain>
    </source>
</reference>
<feature type="domain" description="Tyrosine-protein kinase G-rich" evidence="9">
    <location>
        <begin position="396"/>
        <end position="434"/>
    </location>
</feature>
<accession>A0A1H5NCC8</accession>
<evidence type="ECO:0000256" key="7">
    <source>
        <dbReference type="SAM" id="Phobius"/>
    </source>
</evidence>
<feature type="transmembrane region" description="Helical" evidence="7">
    <location>
        <begin position="49"/>
        <end position="67"/>
    </location>
</feature>
<keyword evidence="4 7" id="KW-1133">Transmembrane helix</keyword>
<dbReference type="GO" id="GO:0005886">
    <property type="term" value="C:plasma membrane"/>
    <property type="evidence" value="ECO:0007669"/>
    <property type="project" value="UniProtKB-SubCell"/>
</dbReference>
<proteinExistence type="predicted"/>
<keyword evidence="5 7" id="KW-0472">Membrane</keyword>
<evidence type="ECO:0000259" key="9">
    <source>
        <dbReference type="Pfam" id="PF13807"/>
    </source>
</evidence>
<evidence type="ECO:0000313" key="10">
    <source>
        <dbReference type="EMBL" id="SEE98527.1"/>
    </source>
</evidence>
<dbReference type="Pfam" id="PF13807">
    <property type="entry name" value="GNVR"/>
    <property type="match status" value="1"/>
</dbReference>
<comment type="caution">
    <text evidence="10">The sequence shown here is derived from an EMBL/GenBank/DDBJ whole genome shotgun (WGS) entry which is preliminary data.</text>
</comment>
<keyword evidence="11" id="KW-1185">Reference proteome</keyword>
<keyword evidence="6" id="KW-0175">Coiled coil</keyword>
<dbReference type="EMBL" id="FNUD01000002">
    <property type="protein sequence ID" value="SEE98527.1"/>
    <property type="molecule type" value="Genomic_DNA"/>
</dbReference>
<evidence type="ECO:0000256" key="5">
    <source>
        <dbReference type="ARBA" id="ARBA00023136"/>
    </source>
</evidence>
<dbReference type="Pfam" id="PF02706">
    <property type="entry name" value="Wzz"/>
    <property type="match status" value="1"/>
</dbReference>
<dbReference type="PANTHER" id="PTHR32309:SF13">
    <property type="entry name" value="FERRIC ENTEROBACTIN TRANSPORT PROTEIN FEPE"/>
    <property type="match status" value="1"/>
</dbReference>
<dbReference type="InterPro" id="IPR032807">
    <property type="entry name" value="GNVR"/>
</dbReference>